<keyword evidence="1" id="KW-0547">Nucleotide-binding</keyword>
<keyword evidence="2 4" id="KW-0067">ATP-binding</keyword>
<evidence type="ECO:0000313" key="4">
    <source>
        <dbReference type="EMBL" id="GLC27006.1"/>
    </source>
</evidence>
<name>A0AA37QDQ3_9BACT</name>
<dbReference type="InterPro" id="IPR027417">
    <property type="entry name" value="P-loop_NTPase"/>
</dbReference>
<accession>A0AA37QDQ3</accession>
<dbReference type="CDD" id="cd03216">
    <property type="entry name" value="ABC_Carb_Monos_I"/>
    <property type="match status" value="1"/>
</dbReference>
<dbReference type="PROSITE" id="PS00211">
    <property type="entry name" value="ABC_TRANSPORTER_1"/>
    <property type="match status" value="2"/>
</dbReference>
<dbReference type="InterPro" id="IPR003439">
    <property type="entry name" value="ABC_transporter-like_ATP-bd"/>
</dbReference>
<dbReference type="InterPro" id="IPR017871">
    <property type="entry name" value="ABC_transporter-like_CS"/>
</dbReference>
<dbReference type="AlphaFoldDB" id="A0AA37QDQ3"/>
<dbReference type="InterPro" id="IPR003593">
    <property type="entry name" value="AAA+_ATPase"/>
</dbReference>
<gene>
    <name evidence="4" type="ORF">rosag_35190</name>
</gene>
<feature type="domain" description="ABC transporter" evidence="3">
    <location>
        <begin position="280"/>
        <end position="523"/>
    </location>
</feature>
<keyword evidence="5" id="KW-1185">Reference proteome</keyword>
<dbReference type="SMART" id="SM00382">
    <property type="entry name" value="AAA"/>
    <property type="match status" value="2"/>
</dbReference>
<dbReference type="SUPFAM" id="SSF52540">
    <property type="entry name" value="P-loop containing nucleoside triphosphate hydrolases"/>
    <property type="match status" value="2"/>
</dbReference>
<dbReference type="Pfam" id="PF00005">
    <property type="entry name" value="ABC_tran"/>
    <property type="match status" value="2"/>
</dbReference>
<protein>
    <submittedName>
        <fullName evidence="4">Heme ABC transporter ATP-binding protein</fullName>
    </submittedName>
</protein>
<sequence>MTSATALRLRGVQKSFGPVVANRDASLEVAAGEIHALVGENGAGKSTLMRILSGMYGPDAGTIEVAPNGTGALRDVTGWSTNEAIAAGVGMVHQHFMLVPTLTVAENVVLGQELTRGWQLDRARAEAEVRALSERTGLAVAADRLVSELSVGEAQRVEILKVLYRGARILILDEPTAVLSPPEVQELWTVLRGLAAQGGTVVLITHKLDEVVDISDTITVMRAGTTVERIRTADTTPQAIARAMVGRDVALALDAVGLPDGDGARRDDDAPATARGTPLLSVTDLVVPGARRANEVDGVSFTVAPGEIFGIAGVEGNGQTELLEALAGLARPTSGRIALAGQDVTALGVRARADAGLSHIPEDRHRRGLVLDYSIADNLILGLQHRFARGVRLDQPRVAENARRLVAEYDIRPADPSLPARALSGGNQQKIVIAREMTGRDYHVLLAAQPTRGVDVGAIEFIHDQLRRARAAGKAIVLVSADLAEILALADRVAVMYRGRFATVLPRREASAERLGPYMTGAAGAAGEVAA</sequence>
<dbReference type="Proteomes" id="UP001161325">
    <property type="component" value="Unassembled WGS sequence"/>
</dbReference>
<dbReference type="PANTHER" id="PTHR43790">
    <property type="entry name" value="CARBOHYDRATE TRANSPORT ATP-BINDING PROTEIN MG119-RELATED"/>
    <property type="match status" value="1"/>
</dbReference>
<proteinExistence type="predicted"/>
<feature type="domain" description="ABC transporter" evidence="3">
    <location>
        <begin position="7"/>
        <end position="248"/>
    </location>
</feature>
<comment type="caution">
    <text evidence="4">The sequence shown here is derived from an EMBL/GenBank/DDBJ whole genome shotgun (WGS) entry which is preliminary data.</text>
</comment>
<reference evidence="4" key="1">
    <citation type="submission" date="2022-08" db="EMBL/GenBank/DDBJ databases">
        <title>Draft genome sequencing of Roseisolibacter agri AW1220.</title>
        <authorList>
            <person name="Tobiishi Y."/>
            <person name="Tonouchi A."/>
        </authorList>
    </citation>
    <scope>NUCLEOTIDE SEQUENCE</scope>
    <source>
        <strain evidence="4">AW1220</strain>
    </source>
</reference>
<dbReference type="GO" id="GO:0005524">
    <property type="term" value="F:ATP binding"/>
    <property type="evidence" value="ECO:0007669"/>
    <property type="project" value="UniProtKB-KW"/>
</dbReference>
<dbReference type="CDD" id="cd03215">
    <property type="entry name" value="ABC_Carb_Monos_II"/>
    <property type="match status" value="1"/>
</dbReference>
<dbReference type="InterPro" id="IPR050107">
    <property type="entry name" value="ABC_carbohydrate_import_ATPase"/>
</dbReference>
<organism evidence="4 5">
    <name type="scientific">Roseisolibacter agri</name>
    <dbReference type="NCBI Taxonomy" id="2014610"/>
    <lineage>
        <taxon>Bacteria</taxon>
        <taxon>Pseudomonadati</taxon>
        <taxon>Gemmatimonadota</taxon>
        <taxon>Gemmatimonadia</taxon>
        <taxon>Gemmatimonadales</taxon>
        <taxon>Gemmatimonadaceae</taxon>
        <taxon>Roseisolibacter</taxon>
    </lineage>
</organism>
<dbReference type="RefSeq" id="WP_284351454.1">
    <property type="nucleotide sequence ID" value="NZ_BRXS01000005.1"/>
</dbReference>
<dbReference type="PANTHER" id="PTHR43790:SF4">
    <property type="entry name" value="GUANOSINE IMPORT ATP-BINDING PROTEIN NUPO"/>
    <property type="match status" value="1"/>
</dbReference>
<evidence type="ECO:0000259" key="3">
    <source>
        <dbReference type="PROSITE" id="PS50893"/>
    </source>
</evidence>
<dbReference type="PROSITE" id="PS50893">
    <property type="entry name" value="ABC_TRANSPORTER_2"/>
    <property type="match status" value="2"/>
</dbReference>
<evidence type="ECO:0000313" key="5">
    <source>
        <dbReference type="Proteomes" id="UP001161325"/>
    </source>
</evidence>
<dbReference type="EMBL" id="BRXS01000005">
    <property type="protein sequence ID" value="GLC27006.1"/>
    <property type="molecule type" value="Genomic_DNA"/>
</dbReference>
<dbReference type="Gene3D" id="3.40.50.300">
    <property type="entry name" value="P-loop containing nucleotide triphosphate hydrolases"/>
    <property type="match status" value="2"/>
</dbReference>
<evidence type="ECO:0000256" key="1">
    <source>
        <dbReference type="ARBA" id="ARBA00022741"/>
    </source>
</evidence>
<evidence type="ECO:0000256" key="2">
    <source>
        <dbReference type="ARBA" id="ARBA00022840"/>
    </source>
</evidence>
<dbReference type="GO" id="GO:0016887">
    <property type="term" value="F:ATP hydrolysis activity"/>
    <property type="evidence" value="ECO:0007669"/>
    <property type="project" value="InterPro"/>
</dbReference>